<dbReference type="Proteomes" id="UP001431783">
    <property type="component" value="Unassembled WGS sequence"/>
</dbReference>
<sequence length="156" mass="18708">MGENMLSFKRITNTYGCQATTSMKLYMKKKQQLCHKEKNFFRRRQHWFVETLKTIISQSLKDVVLRIEPRVVQLRATSTLSCEYDLEDAPLYTVKWYRGHHEFYRYTPKEFPSTKIFPFTGVHVDVSRDLYGFTKLEENTRVNITRKRTLVFSSLY</sequence>
<name>A0AAW1TRL0_9CUCU</name>
<proteinExistence type="predicted"/>
<dbReference type="EMBL" id="JARQZJ010000005">
    <property type="protein sequence ID" value="KAK9871083.1"/>
    <property type="molecule type" value="Genomic_DNA"/>
</dbReference>
<evidence type="ECO:0000313" key="2">
    <source>
        <dbReference type="Proteomes" id="UP001431783"/>
    </source>
</evidence>
<protein>
    <recommendedName>
        <fullName evidence="3">Ig-like domain-containing protein</fullName>
    </recommendedName>
</protein>
<dbReference type="PANTHER" id="PTHR21261:SF6">
    <property type="entry name" value="BEATEN PATH IIA-RELATED"/>
    <property type="match status" value="1"/>
</dbReference>
<gene>
    <name evidence="1" type="ORF">WA026_011365</name>
</gene>
<organism evidence="1 2">
    <name type="scientific">Henosepilachna vigintioctopunctata</name>
    <dbReference type="NCBI Taxonomy" id="420089"/>
    <lineage>
        <taxon>Eukaryota</taxon>
        <taxon>Metazoa</taxon>
        <taxon>Ecdysozoa</taxon>
        <taxon>Arthropoda</taxon>
        <taxon>Hexapoda</taxon>
        <taxon>Insecta</taxon>
        <taxon>Pterygota</taxon>
        <taxon>Neoptera</taxon>
        <taxon>Endopterygota</taxon>
        <taxon>Coleoptera</taxon>
        <taxon>Polyphaga</taxon>
        <taxon>Cucujiformia</taxon>
        <taxon>Coccinelloidea</taxon>
        <taxon>Coccinellidae</taxon>
        <taxon>Epilachninae</taxon>
        <taxon>Epilachnini</taxon>
        <taxon>Henosepilachna</taxon>
    </lineage>
</organism>
<reference evidence="1 2" key="1">
    <citation type="submission" date="2023-03" db="EMBL/GenBank/DDBJ databases">
        <title>Genome insight into feeding habits of ladybird beetles.</title>
        <authorList>
            <person name="Li H.-S."/>
            <person name="Huang Y.-H."/>
            <person name="Pang H."/>
        </authorList>
    </citation>
    <scope>NUCLEOTIDE SEQUENCE [LARGE SCALE GENOMIC DNA]</scope>
    <source>
        <strain evidence="1">SYSU_2023b</strain>
        <tissue evidence="1">Whole body</tissue>
    </source>
</reference>
<accession>A0AAW1TRL0</accession>
<comment type="caution">
    <text evidence="1">The sequence shown here is derived from an EMBL/GenBank/DDBJ whole genome shotgun (WGS) entry which is preliminary data.</text>
</comment>
<dbReference type="AlphaFoldDB" id="A0AAW1TRL0"/>
<dbReference type="PANTHER" id="PTHR21261">
    <property type="entry name" value="BEAT PROTEIN"/>
    <property type="match status" value="1"/>
</dbReference>
<evidence type="ECO:0000313" key="1">
    <source>
        <dbReference type="EMBL" id="KAK9871083.1"/>
    </source>
</evidence>
<evidence type="ECO:0008006" key="3">
    <source>
        <dbReference type="Google" id="ProtNLM"/>
    </source>
</evidence>
<keyword evidence="2" id="KW-1185">Reference proteome</keyword>